<dbReference type="InterPro" id="IPR029063">
    <property type="entry name" value="SAM-dependent_MTases_sf"/>
</dbReference>
<reference evidence="1 2" key="1">
    <citation type="submission" date="2018-02" db="EMBL/GenBank/DDBJ databases">
        <title>Draft genome sequences of four Legionella pneumophila clinical strains isolated in Ontario.</title>
        <authorList>
            <person name="Fortuna A."/>
            <person name="Ramnarine R."/>
            <person name="Li A."/>
            <person name="Frantz C."/>
            <person name="Mallo G."/>
        </authorList>
    </citation>
    <scope>NUCLEOTIDE SEQUENCE [LARGE SCALE GENOMIC DNA]</scope>
    <source>
        <strain evidence="1 2">LG61</strain>
    </source>
</reference>
<accession>A0A2S6F072</accession>
<dbReference type="CDD" id="cd02440">
    <property type="entry name" value="AdoMet_MTases"/>
    <property type="match status" value="1"/>
</dbReference>
<dbReference type="Gene3D" id="3.40.50.150">
    <property type="entry name" value="Vaccinia Virus protein VP39"/>
    <property type="match status" value="1"/>
</dbReference>
<evidence type="ECO:0000313" key="1">
    <source>
        <dbReference type="EMBL" id="PPK30814.1"/>
    </source>
</evidence>
<dbReference type="EMBL" id="PQWY01000011">
    <property type="protein sequence ID" value="PPK30814.1"/>
    <property type="molecule type" value="Genomic_DNA"/>
</dbReference>
<dbReference type="SUPFAM" id="SSF53335">
    <property type="entry name" value="S-adenosyl-L-methionine-dependent methyltransferases"/>
    <property type="match status" value="1"/>
</dbReference>
<proteinExistence type="predicted"/>
<comment type="caution">
    <text evidence="1">The sequence shown here is derived from an EMBL/GenBank/DDBJ whole genome shotgun (WGS) entry which is preliminary data.</text>
</comment>
<dbReference type="OrthoDB" id="5647652at2"/>
<dbReference type="Proteomes" id="UP000239239">
    <property type="component" value="Unassembled WGS sequence"/>
</dbReference>
<protein>
    <submittedName>
        <fullName evidence="1">Uncharacterized protein</fullName>
    </submittedName>
</protein>
<sequence>MSIRVMWKTKFGKCIYISPSGYKVYQNLLYRWLTLGSEAWQTVINRYIPRRPGLHYLQMLTLMARQFPNNCCLLGLGGAGIAHLLSAQKNMHSIVAVENSEEVIHIAKQFFMTDLIPNFTIIHQSAQDFVRENKKTFKHLLLDLYDATHFPDECHSIDFFIDCRKQLADDGFLGVNLANAREQWELVQLIKKQFPSNIIIPIKKCANIVVIASKNDNKDFFIKQVTNTSEIKKIAWVKDWGYVAEY</sequence>
<evidence type="ECO:0000313" key="2">
    <source>
        <dbReference type="Proteomes" id="UP000239239"/>
    </source>
</evidence>
<name>A0A2S6F072_LEGPN</name>
<organism evidence="1 2">
    <name type="scientific">Legionella pneumophila</name>
    <dbReference type="NCBI Taxonomy" id="446"/>
    <lineage>
        <taxon>Bacteria</taxon>
        <taxon>Pseudomonadati</taxon>
        <taxon>Pseudomonadota</taxon>
        <taxon>Gammaproteobacteria</taxon>
        <taxon>Legionellales</taxon>
        <taxon>Legionellaceae</taxon>
        <taxon>Legionella</taxon>
    </lineage>
</organism>
<gene>
    <name evidence="1" type="ORF">C3928_08605</name>
</gene>
<dbReference type="Pfam" id="PF01564">
    <property type="entry name" value="Spermine_synth"/>
    <property type="match status" value="1"/>
</dbReference>
<dbReference type="AlphaFoldDB" id="A0A2S6F072"/>